<dbReference type="Gene3D" id="3.40.190.290">
    <property type="match status" value="1"/>
</dbReference>
<dbReference type="Proteomes" id="UP001519308">
    <property type="component" value="Unassembled WGS sequence"/>
</dbReference>
<dbReference type="InterPro" id="IPR005119">
    <property type="entry name" value="LysR_subst-bd"/>
</dbReference>
<dbReference type="EMBL" id="JAGGLL010000004">
    <property type="protein sequence ID" value="MBP2020960.1"/>
    <property type="molecule type" value="Genomic_DNA"/>
</dbReference>
<gene>
    <name evidence="6" type="ORF">J2Z44_000744</name>
</gene>
<dbReference type="PANTHER" id="PTHR30126">
    <property type="entry name" value="HTH-TYPE TRANSCRIPTIONAL REGULATOR"/>
    <property type="match status" value="1"/>
</dbReference>
<name>A0ABS4JZJ9_9CLOT</name>
<keyword evidence="2" id="KW-0805">Transcription regulation</keyword>
<evidence type="ECO:0000313" key="7">
    <source>
        <dbReference type="Proteomes" id="UP001519308"/>
    </source>
</evidence>
<evidence type="ECO:0000313" key="6">
    <source>
        <dbReference type="EMBL" id="MBP2020960.1"/>
    </source>
</evidence>
<evidence type="ECO:0000259" key="5">
    <source>
        <dbReference type="PROSITE" id="PS50931"/>
    </source>
</evidence>
<protein>
    <submittedName>
        <fullName evidence="6">DNA-binding transcriptional LysR family regulator</fullName>
    </submittedName>
</protein>
<proteinExistence type="inferred from homology"/>
<dbReference type="Pfam" id="PF03466">
    <property type="entry name" value="LysR_substrate"/>
    <property type="match status" value="1"/>
</dbReference>
<evidence type="ECO:0000256" key="4">
    <source>
        <dbReference type="ARBA" id="ARBA00023163"/>
    </source>
</evidence>
<feature type="domain" description="HTH lysR-type" evidence="5">
    <location>
        <begin position="1"/>
        <end position="58"/>
    </location>
</feature>
<dbReference type="SUPFAM" id="SSF53850">
    <property type="entry name" value="Periplasmic binding protein-like II"/>
    <property type="match status" value="1"/>
</dbReference>
<dbReference type="CDD" id="cd05466">
    <property type="entry name" value="PBP2_LTTR_substrate"/>
    <property type="match status" value="1"/>
</dbReference>
<keyword evidence="7" id="KW-1185">Reference proteome</keyword>
<dbReference type="PRINTS" id="PR00039">
    <property type="entry name" value="HTHLYSR"/>
</dbReference>
<dbReference type="InterPro" id="IPR000847">
    <property type="entry name" value="LysR_HTH_N"/>
</dbReference>
<dbReference type="PROSITE" id="PS50931">
    <property type="entry name" value="HTH_LYSR"/>
    <property type="match status" value="1"/>
</dbReference>
<keyword evidence="3 6" id="KW-0238">DNA-binding</keyword>
<dbReference type="InterPro" id="IPR036388">
    <property type="entry name" value="WH-like_DNA-bd_sf"/>
</dbReference>
<reference evidence="6 7" key="1">
    <citation type="submission" date="2021-03" db="EMBL/GenBank/DDBJ databases">
        <title>Genomic Encyclopedia of Type Strains, Phase IV (KMG-IV): sequencing the most valuable type-strain genomes for metagenomic binning, comparative biology and taxonomic classification.</title>
        <authorList>
            <person name="Goeker M."/>
        </authorList>
    </citation>
    <scope>NUCLEOTIDE SEQUENCE [LARGE SCALE GENOMIC DNA]</scope>
    <source>
        <strain evidence="6 7">DSM 28650</strain>
    </source>
</reference>
<dbReference type="GO" id="GO:0003677">
    <property type="term" value="F:DNA binding"/>
    <property type="evidence" value="ECO:0007669"/>
    <property type="project" value="UniProtKB-KW"/>
</dbReference>
<comment type="caution">
    <text evidence="6">The sequence shown here is derived from an EMBL/GenBank/DDBJ whole genome shotgun (WGS) entry which is preliminary data.</text>
</comment>
<dbReference type="SUPFAM" id="SSF46785">
    <property type="entry name" value="Winged helix' DNA-binding domain"/>
    <property type="match status" value="1"/>
</dbReference>
<accession>A0ABS4JZJ9</accession>
<dbReference type="Gene3D" id="1.10.10.10">
    <property type="entry name" value="Winged helix-like DNA-binding domain superfamily/Winged helix DNA-binding domain"/>
    <property type="match status" value="1"/>
</dbReference>
<dbReference type="RefSeq" id="WP_021283426.1">
    <property type="nucleotide sequence ID" value="NZ_JAGGLL010000004.1"/>
</dbReference>
<organism evidence="6 7">
    <name type="scientific">Clostridium punense</name>
    <dbReference type="NCBI Taxonomy" id="1054297"/>
    <lineage>
        <taxon>Bacteria</taxon>
        <taxon>Bacillati</taxon>
        <taxon>Bacillota</taxon>
        <taxon>Clostridia</taxon>
        <taxon>Eubacteriales</taxon>
        <taxon>Clostridiaceae</taxon>
        <taxon>Clostridium</taxon>
    </lineage>
</organism>
<dbReference type="InterPro" id="IPR036390">
    <property type="entry name" value="WH_DNA-bd_sf"/>
</dbReference>
<evidence type="ECO:0000256" key="3">
    <source>
        <dbReference type="ARBA" id="ARBA00023125"/>
    </source>
</evidence>
<evidence type="ECO:0000256" key="2">
    <source>
        <dbReference type="ARBA" id="ARBA00023015"/>
    </source>
</evidence>
<keyword evidence="4" id="KW-0804">Transcription</keyword>
<evidence type="ECO:0000256" key="1">
    <source>
        <dbReference type="ARBA" id="ARBA00009437"/>
    </source>
</evidence>
<comment type="similarity">
    <text evidence="1">Belongs to the LysR transcriptional regulatory family.</text>
</comment>
<sequence length="289" mass="33603">MDNRDWLILKVIYDKKNITKAAEELYMSQPALTNRLKQIEKEFGVNIVTRGRRGVCFTPQGEYLYKCANEILLKIEKTKETLWNMDNEVVGTLKLGVSRFMMKHKLPALLKLFKTTYPKVEFKIITDWSSDIVTLLLNKDIHLGFVRGDFNWRGEKHLLFEENLCIVSKNKITIENLPNLPRIDYQTDHLLKALIDNWWADNFSNGAQVTMNVDQLDTCKEMVINDLGYGIMPSLVVNNLSDLHTINLIDKNGAPIIRKTWLFYEKEVLNLNVVNAFVDFIKNYDLQDV</sequence>
<dbReference type="PANTHER" id="PTHR30126:SF78">
    <property type="entry name" value="HTH LYSR-TYPE DOMAIN-CONTAINING PROTEIN"/>
    <property type="match status" value="1"/>
</dbReference>
<dbReference type="Pfam" id="PF00126">
    <property type="entry name" value="HTH_1"/>
    <property type="match status" value="1"/>
</dbReference>